<comment type="caution">
    <text evidence="2">The sequence shown here is derived from an EMBL/GenBank/DDBJ whole genome shotgun (WGS) entry which is preliminary data.</text>
</comment>
<feature type="transmembrane region" description="Helical" evidence="1">
    <location>
        <begin position="5"/>
        <end position="24"/>
    </location>
</feature>
<feature type="transmembrane region" description="Helical" evidence="1">
    <location>
        <begin position="36"/>
        <end position="56"/>
    </location>
</feature>
<organism evidence="2 3">
    <name type="scientific">Paenibacillus baimaensis</name>
    <dbReference type="NCBI Taxonomy" id="2982185"/>
    <lineage>
        <taxon>Bacteria</taxon>
        <taxon>Bacillati</taxon>
        <taxon>Bacillota</taxon>
        <taxon>Bacilli</taxon>
        <taxon>Bacillales</taxon>
        <taxon>Paenibacillaceae</taxon>
        <taxon>Paenibacillus</taxon>
    </lineage>
</organism>
<evidence type="ECO:0000313" key="2">
    <source>
        <dbReference type="EMBL" id="MCU6793162.1"/>
    </source>
</evidence>
<feature type="transmembrane region" description="Helical" evidence="1">
    <location>
        <begin position="95"/>
        <end position="117"/>
    </location>
</feature>
<dbReference type="RefSeq" id="WP_262684468.1">
    <property type="nucleotide sequence ID" value="NZ_JAOQIO010000038.1"/>
</dbReference>
<feature type="transmembrane region" description="Helical" evidence="1">
    <location>
        <begin position="68"/>
        <end position="89"/>
    </location>
</feature>
<keyword evidence="1" id="KW-1133">Transmembrane helix</keyword>
<keyword evidence="3" id="KW-1185">Reference proteome</keyword>
<dbReference type="Gene3D" id="1.20.210.10">
    <property type="entry name" value="Cytochrome c oxidase-like, subunit I domain"/>
    <property type="match status" value="1"/>
</dbReference>
<evidence type="ECO:0000313" key="3">
    <source>
        <dbReference type="Proteomes" id="UP001652445"/>
    </source>
</evidence>
<protein>
    <submittedName>
        <fullName evidence="2">Cytochrome-c oxidase</fullName>
    </submittedName>
</protein>
<dbReference type="InterPro" id="IPR036927">
    <property type="entry name" value="Cyt_c_oxase-like_su1_sf"/>
</dbReference>
<proteinExistence type="predicted"/>
<name>A0ABT2UEY1_9BACL</name>
<dbReference type="SUPFAM" id="SSF81442">
    <property type="entry name" value="Cytochrome c oxidase subunit I-like"/>
    <property type="match status" value="1"/>
</dbReference>
<dbReference type="EMBL" id="JAOQIO010000038">
    <property type="protein sequence ID" value="MCU6793162.1"/>
    <property type="molecule type" value="Genomic_DNA"/>
</dbReference>
<keyword evidence="1" id="KW-0472">Membrane</keyword>
<gene>
    <name evidence="2" type="ORF">OB236_13650</name>
</gene>
<dbReference type="Proteomes" id="UP001652445">
    <property type="component" value="Unassembled WGS sequence"/>
</dbReference>
<reference evidence="2 3" key="1">
    <citation type="submission" date="2022-09" db="EMBL/GenBank/DDBJ databases">
        <authorList>
            <person name="Han X.L."/>
            <person name="Wang Q."/>
            <person name="Lu T."/>
        </authorList>
    </citation>
    <scope>NUCLEOTIDE SEQUENCE [LARGE SCALE GENOMIC DNA]</scope>
    <source>
        <strain evidence="2 3">WQ 127069</strain>
    </source>
</reference>
<evidence type="ECO:0000256" key="1">
    <source>
        <dbReference type="SAM" id="Phobius"/>
    </source>
</evidence>
<keyword evidence="1" id="KW-0812">Transmembrane</keyword>
<sequence length="124" mass="13783">MGIKFIKVSVVYFVIGILLGMYMSMANQHVFASVHAHINLLGWLSFAVSGIIYYLFPRVGFSRLSIVHFWMHNIGLPPMMLGLFLLLSGAESYEFLIPIGAILVVLSVIVFAVNVLIHIRSSEG</sequence>
<accession>A0ABT2UEY1</accession>